<dbReference type="OrthoDB" id="9801008at2"/>
<reference evidence="1 2" key="1">
    <citation type="submission" date="2019-12" db="EMBL/GenBank/DDBJ databases">
        <title>Microbes associate with the intestines of laboratory mice.</title>
        <authorList>
            <person name="Navarre W."/>
            <person name="Wong E."/>
        </authorList>
    </citation>
    <scope>NUCLEOTIDE SEQUENCE [LARGE SCALE GENOMIC DNA]</scope>
    <source>
        <strain evidence="1 2">NM51_B2-22</strain>
    </source>
</reference>
<accession>A0A7X3G819</accession>
<dbReference type="AlphaFoldDB" id="A0A7X3G819"/>
<protein>
    <submittedName>
        <fullName evidence="1">Uncharacterized protein</fullName>
    </submittedName>
</protein>
<dbReference type="Proteomes" id="UP000461595">
    <property type="component" value="Unassembled WGS sequence"/>
</dbReference>
<dbReference type="SUPFAM" id="SSF47413">
    <property type="entry name" value="lambda repressor-like DNA-binding domains"/>
    <property type="match status" value="1"/>
</dbReference>
<dbReference type="GO" id="GO:0003677">
    <property type="term" value="F:DNA binding"/>
    <property type="evidence" value="ECO:0007669"/>
    <property type="project" value="InterPro"/>
</dbReference>
<dbReference type="RefSeq" id="WP_160332543.1">
    <property type="nucleotide sequence ID" value="NZ_JAOBSU010000062.1"/>
</dbReference>
<evidence type="ECO:0000313" key="1">
    <source>
        <dbReference type="EMBL" id="MVX58730.1"/>
    </source>
</evidence>
<dbReference type="EMBL" id="WSRS01000021">
    <property type="protein sequence ID" value="MVX58730.1"/>
    <property type="molecule type" value="Genomic_DNA"/>
</dbReference>
<gene>
    <name evidence="1" type="ORF">E5983_03580</name>
</gene>
<comment type="caution">
    <text evidence="1">The sequence shown here is derived from an EMBL/GenBank/DDBJ whole genome shotgun (WGS) entry which is preliminary data.</text>
</comment>
<proteinExistence type="predicted"/>
<evidence type="ECO:0000313" key="2">
    <source>
        <dbReference type="Proteomes" id="UP000461595"/>
    </source>
</evidence>
<sequence length="172" mass="20769">MVESNFREYAKKDKEYLVKDIEALRLNIGASIHEFSKEMDVSMDTYFSWKYGRSYPNPKSIEKIVVFMESDKPEKLREEIRQRKEEIRQRRLGRKSTREWTQEDLERAQKFLNEIAAFQSDYQLNEAELLVILKITQNTWEKWTEGMSLPSVGKMFDLRDRMRTHRKEHPVN</sequence>
<dbReference type="Gene3D" id="1.10.260.40">
    <property type="entry name" value="lambda repressor-like DNA-binding domains"/>
    <property type="match status" value="1"/>
</dbReference>
<name>A0A7X3G819_9STRE</name>
<dbReference type="InterPro" id="IPR010982">
    <property type="entry name" value="Lambda_DNA-bd_dom_sf"/>
</dbReference>
<organism evidence="1 2">
    <name type="scientific">Streptococcus danieliae</name>
    <dbReference type="NCBI Taxonomy" id="747656"/>
    <lineage>
        <taxon>Bacteria</taxon>
        <taxon>Bacillati</taxon>
        <taxon>Bacillota</taxon>
        <taxon>Bacilli</taxon>
        <taxon>Lactobacillales</taxon>
        <taxon>Streptococcaceae</taxon>
        <taxon>Streptococcus</taxon>
    </lineage>
</organism>